<proteinExistence type="predicted"/>
<evidence type="ECO:0000313" key="5">
    <source>
        <dbReference type="EMBL" id="SUH37491.1"/>
    </source>
</evidence>
<evidence type="ECO:0000313" key="6">
    <source>
        <dbReference type="Proteomes" id="UP000254712"/>
    </source>
</evidence>
<feature type="domain" description="FAD-binding" evidence="4">
    <location>
        <begin position="11"/>
        <end position="56"/>
    </location>
</feature>
<keyword evidence="2" id="KW-0285">Flavoprotein</keyword>
<accession>A0A379WUQ4</accession>
<dbReference type="GO" id="GO:0071949">
    <property type="term" value="F:FAD binding"/>
    <property type="evidence" value="ECO:0007669"/>
    <property type="project" value="InterPro"/>
</dbReference>
<protein>
    <submittedName>
        <fullName evidence="5">Monooxygenase</fullName>
        <ecNumber evidence="5">1.14.13.50</ecNumber>
    </submittedName>
</protein>
<sequence>MPLMCIRRRVGKGLNTSIQDAYNLGWKMAASLRGAGKELLDSYEQERRPVAESLLTFLPDYLTLKNRVASNENATFNNLTSSIPTPP</sequence>
<reference evidence="5 6" key="1">
    <citation type="submission" date="2018-06" db="EMBL/GenBank/DDBJ databases">
        <authorList>
            <consortium name="Pathogen Informatics"/>
            <person name="Doyle S."/>
        </authorList>
    </citation>
    <scope>NUCLEOTIDE SEQUENCE [LARGE SCALE GENOMIC DNA]</scope>
    <source>
        <strain evidence="5 6">NCTC8261</strain>
    </source>
</reference>
<evidence type="ECO:0000256" key="1">
    <source>
        <dbReference type="ARBA" id="ARBA00001974"/>
    </source>
</evidence>
<dbReference type="Pfam" id="PF01494">
    <property type="entry name" value="FAD_binding_3"/>
    <property type="match status" value="1"/>
</dbReference>
<dbReference type="AlphaFoldDB" id="A0A379WUQ4"/>
<dbReference type="PRINTS" id="PR00420">
    <property type="entry name" value="RNGMNOXGNASE"/>
</dbReference>
<dbReference type="SUPFAM" id="SSF51905">
    <property type="entry name" value="FAD/NAD(P)-binding domain"/>
    <property type="match status" value="1"/>
</dbReference>
<evidence type="ECO:0000256" key="3">
    <source>
        <dbReference type="ARBA" id="ARBA00022827"/>
    </source>
</evidence>
<dbReference type="PANTHER" id="PTHR43004">
    <property type="entry name" value="TRK SYSTEM POTASSIUM UPTAKE PROTEIN"/>
    <property type="match status" value="1"/>
</dbReference>
<keyword evidence="5" id="KW-0503">Monooxygenase</keyword>
<dbReference type="InterPro" id="IPR002938">
    <property type="entry name" value="FAD-bd"/>
</dbReference>
<evidence type="ECO:0000259" key="4">
    <source>
        <dbReference type="Pfam" id="PF01494"/>
    </source>
</evidence>
<dbReference type="EC" id="1.14.13.50" evidence="5"/>
<dbReference type="Proteomes" id="UP000254712">
    <property type="component" value="Unassembled WGS sequence"/>
</dbReference>
<gene>
    <name evidence="5" type="primary">pcpB</name>
    <name evidence="5" type="ORF">NCTC8261_03788</name>
</gene>
<dbReference type="GO" id="GO:0018677">
    <property type="term" value="F:pentachlorophenol monooxygenase activity"/>
    <property type="evidence" value="ECO:0007669"/>
    <property type="project" value="UniProtKB-EC"/>
</dbReference>
<organism evidence="5 6">
    <name type="scientific">Salmonella enterica I</name>
    <dbReference type="NCBI Taxonomy" id="59201"/>
    <lineage>
        <taxon>Bacteria</taxon>
        <taxon>Pseudomonadati</taxon>
        <taxon>Pseudomonadota</taxon>
        <taxon>Gammaproteobacteria</taxon>
        <taxon>Enterobacterales</taxon>
        <taxon>Enterobacteriaceae</taxon>
        <taxon>Salmonella</taxon>
    </lineage>
</organism>
<dbReference type="Gene3D" id="3.50.50.60">
    <property type="entry name" value="FAD/NAD(P)-binding domain"/>
    <property type="match status" value="1"/>
</dbReference>
<keyword evidence="5" id="KW-0560">Oxidoreductase</keyword>
<dbReference type="EMBL" id="UGXT01000002">
    <property type="protein sequence ID" value="SUH37491.1"/>
    <property type="molecule type" value="Genomic_DNA"/>
</dbReference>
<evidence type="ECO:0000256" key="2">
    <source>
        <dbReference type="ARBA" id="ARBA00022630"/>
    </source>
</evidence>
<name>A0A379WUQ4_SALET</name>
<keyword evidence="3" id="KW-0274">FAD</keyword>
<dbReference type="InterPro" id="IPR036188">
    <property type="entry name" value="FAD/NAD-bd_sf"/>
</dbReference>
<dbReference type="PANTHER" id="PTHR43004:SF19">
    <property type="entry name" value="BINDING MONOOXYGENASE, PUTATIVE (JCVI)-RELATED"/>
    <property type="match status" value="1"/>
</dbReference>
<dbReference type="InterPro" id="IPR050641">
    <property type="entry name" value="RIFMO-like"/>
</dbReference>
<comment type="cofactor">
    <cofactor evidence="1">
        <name>FAD</name>
        <dbReference type="ChEBI" id="CHEBI:57692"/>
    </cofactor>
</comment>